<sequence length="537" mass="56576">MATINLTSIYSNLGDWPGRLFETGTDTTILTTTATSFVFRLGPSAGDFADFRIVVSGTGFAYDGGEPIAGKMGSVQVLDGSGNLVIGFTNLGNNSFVNDLSQFYASCFGTLDSGDGDGIDPQYWSAWGQLTAGNDTINGTDGDDWRNIVGFDAGNDLYLMGAGDDWIAAALGKDTLNGGDGYDTVSYQETNWILGAAAFRGATINMQTGVVLDPWGGRDLLIGIEEVQGSRFNDSYTGNNINRDRFMGLRGRDTIDGGANSFTAGGAVDDDRRDEARYHRDAADGGRRGIIVDLETGFANNSISGTIRDGFGNLDVVRDIERVVGTRFNDTFVGSRMSNVFSGGQGVDSFDGEGDFDSIDFGRVTGNSGVSSGIVVNFTLATGQIQNDGYGNVETALNIESVWGTHLDDFARGNAREEEFYLADGRDTVTGGGGSDSFVWDNTIELGDGDRITDFQATGPAADRLGFNTPDIEGMTGTLTLVNGTAATQAGVGTFVFNAANNTLFWDRDGAGGAAQVAVVVLVGVTALSAANFDLWT</sequence>
<accession>A0A6M0QSI7</accession>
<dbReference type="GO" id="GO:0005509">
    <property type="term" value="F:calcium ion binding"/>
    <property type="evidence" value="ECO:0007669"/>
    <property type="project" value="InterPro"/>
</dbReference>
<dbReference type="Proteomes" id="UP000477782">
    <property type="component" value="Unassembled WGS sequence"/>
</dbReference>
<protein>
    <recommendedName>
        <fullName evidence="3">Calcium-binding protein</fullName>
    </recommendedName>
</protein>
<dbReference type="RefSeq" id="WP_164624828.1">
    <property type="nucleotide sequence ID" value="NZ_JAAIVJ010000004.1"/>
</dbReference>
<dbReference type="SUPFAM" id="SSF51120">
    <property type="entry name" value="beta-Roll"/>
    <property type="match status" value="1"/>
</dbReference>
<proteinExistence type="predicted"/>
<reference evidence="1 2" key="1">
    <citation type="submission" date="2020-02" db="EMBL/GenBank/DDBJ databases">
        <authorList>
            <person name="Chen W.-M."/>
        </authorList>
    </citation>
    <scope>NUCLEOTIDE SEQUENCE [LARGE SCALE GENOMIC DNA]</scope>
    <source>
        <strain evidence="1 2">KMS-5</strain>
    </source>
</reference>
<dbReference type="Pfam" id="PF00353">
    <property type="entry name" value="HemolysinCabind"/>
    <property type="match status" value="5"/>
</dbReference>
<dbReference type="InterPro" id="IPR001343">
    <property type="entry name" value="Hemolysn_Ca-bd"/>
</dbReference>
<comment type="caution">
    <text evidence="1">The sequence shown here is derived from an EMBL/GenBank/DDBJ whole genome shotgun (WGS) entry which is preliminary data.</text>
</comment>
<dbReference type="AlphaFoldDB" id="A0A6M0QSI7"/>
<gene>
    <name evidence="1" type="ORF">G4Z14_08815</name>
</gene>
<evidence type="ECO:0000313" key="2">
    <source>
        <dbReference type="Proteomes" id="UP000477782"/>
    </source>
</evidence>
<evidence type="ECO:0000313" key="1">
    <source>
        <dbReference type="EMBL" id="NEY90398.1"/>
    </source>
</evidence>
<dbReference type="InterPro" id="IPR018511">
    <property type="entry name" value="Hemolysin-typ_Ca-bd_CS"/>
</dbReference>
<dbReference type="PROSITE" id="PS00330">
    <property type="entry name" value="HEMOLYSIN_CALCIUM"/>
    <property type="match status" value="1"/>
</dbReference>
<name>A0A6M0QSI7_9RHOB</name>
<dbReference type="Gene3D" id="2.150.10.10">
    <property type="entry name" value="Serralysin-like metalloprotease, C-terminal"/>
    <property type="match status" value="2"/>
</dbReference>
<dbReference type="InterPro" id="IPR011049">
    <property type="entry name" value="Serralysin-like_metalloprot_C"/>
</dbReference>
<evidence type="ECO:0008006" key="3">
    <source>
        <dbReference type="Google" id="ProtNLM"/>
    </source>
</evidence>
<dbReference type="EMBL" id="JAAIVJ010000004">
    <property type="protein sequence ID" value="NEY90398.1"/>
    <property type="molecule type" value="Genomic_DNA"/>
</dbReference>
<keyword evidence="2" id="KW-1185">Reference proteome</keyword>
<organism evidence="1 2">
    <name type="scientific">Tabrizicola oligotrophica</name>
    <dbReference type="NCBI Taxonomy" id="2710650"/>
    <lineage>
        <taxon>Bacteria</taxon>
        <taxon>Pseudomonadati</taxon>
        <taxon>Pseudomonadota</taxon>
        <taxon>Alphaproteobacteria</taxon>
        <taxon>Rhodobacterales</taxon>
        <taxon>Paracoccaceae</taxon>
        <taxon>Tabrizicola</taxon>
    </lineage>
</organism>